<dbReference type="EMBL" id="UOEE01000004">
    <property type="protein sequence ID" value="VAV86613.1"/>
    <property type="molecule type" value="Genomic_DNA"/>
</dbReference>
<evidence type="ECO:0000256" key="3">
    <source>
        <dbReference type="ARBA" id="ARBA00023237"/>
    </source>
</evidence>
<protein>
    <submittedName>
        <fullName evidence="6">TonB-dependent receptor</fullName>
    </submittedName>
</protein>
<keyword evidence="3" id="KW-0998">Cell outer membrane</keyword>
<accession>A0A3B0RQ27</accession>
<dbReference type="SUPFAM" id="SSF56935">
    <property type="entry name" value="Porins"/>
    <property type="match status" value="1"/>
</dbReference>
<evidence type="ECO:0000259" key="4">
    <source>
        <dbReference type="Pfam" id="PF00593"/>
    </source>
</evidence>
<dbReference type="GO" id="GO:0009279">
    <property type="term" value="C:cell outer membrane"/>
    <property type="evidence" value="ECO:0007669"/>
    <property type="project" value="UniProtKB-SubCell"/>
</dbReference>
<gene>
    <name evidence="6" type="ORF">MNBD_ALPHA06-342</name>
</gene>
<dbReference type="Pfam" id="PF07715">
    <property type="entry name" value="Plug"/>
    <property type="match status" value="1"/>
</dbReference>
<dbReference type="InterPro" id="IPR037066">
    <property type="entry name" value="Plug_dom_sf"/>
</dbReference>
<dbReference type="Pfam" id="PF00593">
    <property type="entry name" value="TonB_dep_Rec_b-barrel"/>
    <property type="match status" value="1"/>
</dbReference>
<organism evidence="6">
    <name type="scientific">hydrothermal vent metagenome</name>
    <dbReference type="NCBI Taxonomy" id="652676"/>
    <lineage>
        <taxon>unclassified sequences</taxon>
        <taxon>metagenomes</taxon>
        <taxon>ecological metagenomes</taxon>
    </lineage>
</organism>
<evidence type="ECO:0000256" key="1">
    <source>
        <dbReference type="ARBA" id="ARBA00004442"/>
    </source>
</evidence>
<dbReference type="InterPro" id="IPR012910">
    <property type="entry name" value="Plug_dom"/>
</dbReference>
<dbReference type="Gene3D" id="2.170.130.10">
    <property type="entry name" value="TonB-dependent receptor, plug domain"/>
    <property type="match status" value="1"/>
</dbReference>
<dbReference type="PANTHER" id="PTHR47234">
    <property type="match status" value="1"/>
</dbReference>
<feature type="domain" description="TonB-dependent receptor-like beta-barrel" evidence="4">
    <location>
        <begin position="386"/>
        <end position="861"/>
    </location>
</feature>
<keyword evidence="6" id="KW-0675">Receptor</keyword>
<dbReference type="InterPro" id="IPR000531">
    <property type="entry name" value="Beta-barrel_TonB"/>
</dbReference>
<name>A0A3B0RQ27_9ZZZZ</name>
<proteinExistence type="predicted"/>
<evidence type="ECO:0000313" key="6">
    <source>
        <dbReference type="EMBL" id="VAV86613.1"/>
    </source>
</evidence>
<sequence>MMSKKLLMMGVSTLMVGALSAPVAFAQEDGVHDDDNIIVTGTRRSARSAIDTPAPVDVVKGTEFVNQGGGDISDLVAVAVPSYNVNTQSIADAATLVRPANLRGLSPDQTLVMVNSKRMHRASVIAFLGGGISDGAQGPDISNIPALAIKQLEVLRDGASTQYGSDAIAGVMNFILKDSSEGVTVQAKYGSTYQGDGDEWSVAANVGLPLGDKGFVNITGEWRNVDPTTRSVQRDDALALIAAGNTAVRQPAAQIWGQPQIDDDIKLFVNTAVEFSEHGELYAFGNYAQRRVEGGFFFRNPTNRGGVFAGPTVDPVTGAFDPNGVPSVLVGNLAGLDATACPAGIPLTAGGGLLPDPTVLGVVTADANCFAFTELFPGGFTPQFGGKMQDKSVTVGIRGDIPMGNGIAYDVSYSYGKNDSNFFISNTINASLGPNTPTSFAPGGYSQEENIINADFAYDVPIHGFASDLNIAAGFEFRSEAFTIRAGDPASFAIGPLSAPSIAFPNGQGFSSSSNGFGGFTPSSAGTNSQSSVAFYLQTEADVTDRLTLQGAVRYEDYTAFGTTTNYKVGALFKVTDSFRLRSTYSTGFHAPTAGQANVSNISTAFNGTALVDRGVVPLTSGAGQFMADFIVSQGGTRPTLGPENSDSVTLGAVWNFMGASITLDVFNINVENRVAISGNNDFIGALRTTATNNNVAFNATDSTSQLLNALDAAGVLSISDFAGSEDLLEFTFFSNDFNTRTTGADLVVNMPVDLGVGSTNAIWTVNVTDTQVKKNGTLGAGRIRQLEDNLPGWRSSFTVTHDQGRWGGLVRANYYGSYFEDHLDANLAFPIEAGAEITFDAQVSYDVNEAFEVAVGARNLLNNFPDENPFSGVVGARYPVTSPMGFAGGFYYVRLTGRM</sequence>
<dbReference type="AlphaFoldDB" id="A0A3B0RQ27"/>
<reference evidence="6" key="1">
    <citation type="submission" date="2018-06" db="EMBL/GenBank/DDBJ databases">
        <authorList>
            <person name="Zhirakovskaya E."/>
        </authorList>
    </citation>
    <scope>NUCLEOTIDE SEQUENCE</scope>
</reference>
<evidence type="ECO:0000259" key="5">
    <source>
        <dbReference type="Pfam" id="PF07715"/>
    </source>
</evidence>
<feature type="domain" description="TonB-dependent receptor plug" evidence="5">
    <location>
        <begin position="50"/>
        <end position="171"/>
    </location>
</feature>
<keyword evidence="2" id="KW-0472">Membrane</keyword>
<dbReference type="Gene3D" id="2.40.170.20">
    <property type="entry name" value="TonB-dependent receptor, beta-barrel domain"/>
    <property type="match status" value="1"/>
</dbReference>
<comment type="subcellular location">
    <subcellularLocation>
        <location evidence="1">Cell outer membrane</location>
    </subcellularLocation>
</comment>
<dbReference type="PANTHER" id="PTHR47234:SF3">
    <property type="entry name" value="SECRETIN_TONB SHORT N-TERMINAL DOMAIN-CONTAINING PROTEIN"/>
    <property type="match status" value="1"/>
</dbReference>
<evidence type="ECO:0000256" key="2">
    <source>
        <dbReference type="ARBA" id="ARBA00023136"/>
    </source>
</evidence>
<dbReference type="InterPro" id="IPR036942">
    <property type="entry name" value="Beta-barrel_TonB_sf"/>
</dbReference>